<evidence type="ECO:0000313" key="2">
    <source>
        <dbReference type="EMBL" id="PWI57173.1"/>
    </source>
</evidence>
<proteinExistence type="predicted"/>
<dbReference type="RefSeq" id="WP_109431035.1">
    <property type="nucleotide sequence ID" value="NZ_MPDK01000017.1"/>
</dbReference>
<feature type="transmembrane region" description="Helical" evidence="1">
    <location>
        <begin position="269"/>
        <end position="289"/>
    </location>
</feature>
<dbReference type="AlphaFoldDB" id="A0A2U3D7E7"/>
<gene>
    <name evidence="2" type="ORF">BM613_09900</name>
</gene>
<evidence type="ECO:0000256" key="1">
    <source>
        <dbReference type="SAM" id="Phobius"/>
    </source>
</evidence>
<evidence type="ECO:0000313" key="3">
    <source>
        <dbReference type="Proteomes" id="UP000245380"/>
    </source>
</evidence>
<dbReference type="Proteomes" id="UP000245380">
    <property type="component" value="Unassembled WGS sequence"/>
</dbReference>
<protein>
    <recommendedName>
        <fullName evidence="4">Urease accessory protein UreH-like transmembrane domain-containing protein</fullName>
    </recommendedName>
</protein>
<evidence type="ECO:0008006" key="4">
    <source>
        <dbReference type="Google" id="ProtNLM"/>
    </source>
</evidence>
<keyword evidence="1" id="KW-1133">Transmembrane helix</keyword>
<feature type="transmembrane region" description="Helical" evidence="1">
    <location>
        <begin position="184"/>
        <end position="208"/>
    </location>
</feature>
<comment type="caution">
    <text evidence="2">The sequence shown here is derived from an EMBL/GenBank/DDBJ whole genome shotgun (WGS) entry which is preliminary data.</text>
</comment>
<dbReference type="OrthoDB" id="9814919at2"/>
<keyword evidence="1" id="KW-0812">Transmembrane</keyword>
<organism evidence="2 3">
    <name type="scientific">Sulfoacidibacillus thermotolerans</name>
    <name type="common">Acidibacillus sulfuroxidans</name>
    <dbReference type="NCBI Taxonomy" id="1765684"/>
    <lineage>
        <taxon>Bacteria</taxon>
        <taxon>Bacillati</taxon>
        <taxon>Bacillota</taxon>
        <taxon>Bacilli</taxon>
        <taxon>Bacillales</taxon>
        <taxon>Alicyclobacillaceae</taxon>
        <taxon>Sulfoacidibacillus</taxon>
    </lineage>
</organism>
<reference evidence="2 3" key="1">
    <citation type="submission" date="2016-11" db="EMBL/GenBank/DDBJ databases">
        <title>Comparative genomics of Acidibacillus ferroxidans species.</title>
        <authorList>
            <person name="Oliveira G."/>
            <person name="Nunes G."/>
            <person name="Oliveira R."/>
            <person name="Araujo F."/>
            <person name="Salim A."/>
            <person name="Scholte L."/>
            <person name="Morais D."/>
            <person name="Nancucheo I."/>
            <person name="Johnson D.B."/>
            <person name="Grail B."/>
            <person name="Bittencourt J."/>
            <person name="Valadares R."/>
        </authorList>
    </citation>
    <scope>NUCLEOTIDE SEQUENCE [LARGE SCALE GENOMIC DNA]</scope>
    <source>
        <strain evidence="2 3">Y002</strain>
    </source>
</reference>
<feature type="transmembrane region" description="Helical" evidence="1">
    <location>
        <begin position="149"/>
        <end position="172"/>
    </location>
</feature>
<feature type="transmembrane region" description="Helical" evidence="1">
    <location>
        <begin position="12"/>
        <end position="30"/>
    </location>
</feature>
<keyword evidence="1" id="KW-0472">Membrane</keyword>
<name>A0A2U3D7E7_SULT2</name>
<feature type="transmembrane region" description="Helical" evidence="1">
    <location>
        <begin position="229"/>
        <end position="249"/>
    </location>
</feature>
<feature type="transmembrane region" description="Helical" evidence="1">
    <location>
        <begin position="89"/>
        <end position="107"/>
    </location>
</feature>
<accession>A0A2U3D7E7</accession>
<keyword evidence="3" id="KW-1185">Reference proteome</keyword>
<feature type="transmembrane region" description="Helical" evidence="1">
    <location>
        <begin position="51"/>
        <end position="69"/>
    </location>
</feature>
<sequence>MVNLWNPSGHLPFFVLLITSFLLGMVHGVTPDEHTWPITFSYSIGSYSTKGGLKSGFLFSAAFTLQRAIASELAYFALVGPLMAEKADYAIYIIVGIVMFLSGSYILKIGRHIHLLGFFEHWLAKIARIEEEDDLPDASSAPRRPPVRLALLHGFIAGFGTGAFALLIYTVIAPQMPSPYVAFVPGLLFGLGTMVMQMAIGSAVGWWMQHRHLSQRALQYVARRVSGMMLYYGGIGFVVIGILGLFLPLDRLQIVTGIHVHNLDTLGVGFFLAVILLFGIAGYAFIYTLREVKHRTL</sequence>
<dbReference type="EMBL" id="MPDK01000017">
    <property type="protein sequence ID" value="PWI57173.1"/>
    <property type="molecule type" value="Genomic_DNA"/>
</dbReference>